<dbReference type="InterPro" id="IPR025398">
    <property type="entry name" value="DUF4371"/>
</dbReference>
<organism evidence="2 3">
    <name type="scientific">Hydra vulgaris</name>
    <name type="common">Hydra</name>
    <name type="synonym">Hydra attenuata</name>
    <dbReference type="NCBI Taxonomy" id="6087"/>
    <lineage>
        <taxon>Eukaryota</taxon>
        <taxon>Metazoa</taxon>
        <taxon>Cnidaria</taxon>
        <taxon>Hydrozoa</taxon>
        <taxon>Hydroidolina</taxon>
        <taxon>Anthoathecata</taxon>
        <taxon>Aplanulata</taxon>
        <taxon>Hydridae</taxon>
        <taxon>Hydra</taxon>
    </lineage>
</organism>
<dbReference type="RefSeq" id="XP_065651204.1">
    <property type="nucleotide sequence ID" value="XM_065795132.1"/>
</dbReference>
<protein>
    <submittedName>
        <fullName evidence="3">Uncharacterized protein LOC136079397</fullName>
    </submittedName>
</protein>
<evidence type="ECO:0000313" key="3">
    <source>
        <dbReference type="RefSeq" id="XP_065651204.1"/>
    </source>
</evidence>
<proteinExistence type="predicted"/>
<dbReference type="PANTHER" id="PTHR45749">
    <property type="match status" value="1"/>
</dbReference>
<evidence type="ECO:0000313" key="2">
    <source>
        <dbReference type="Proteomes" id="UP001652625"/>
    </source>
</evidence>
<dbReference type="Proteomes" id="UP001652625">
    <property type="component" value="Chromosome 04"/>
</dbReference>
<feature type="domain" description="DUF4371" evidence="1">
    <location>
        <begin position="142"/>
        <end position="253"/>
    </location>
</feature>
<sequence length="253" mass="29597">MTDEDYKFYKDSNTKNIFYKFIDNSYLAHAENTLIEMLVNEDEEVGRKAVDKILHLKGLLNVFHGKEDSFVEGIVESNNYNEVNVSESGYPSMNEDNPRLILKLLKHIEACQVYDHWKQNRILNEDTETLIRHKASFWKMVLERLFNITLMLTKNLLEFRGYSEVLADEIYNGNFFSYVYLLSKYDGTMKKLLNKPKGTIKYLSPAIQNEEIRCLSQNLENTLLLEIDKSAFFSIIVDTTQDVSKKEQLSLIF</sequence>
<keyword evidence="2" id="KW-1185">Reference proteome</keyword>
<evidence type="ECO:0000259" key="1">
    <source>
        <dbReference type="Pfam" id="PF14291"/>
    </source>
</evidence>
<dbReference type="GeneID" id="136079397"/>
<gene>
    <name evidence="3" type="primary">LOC136079397</name>
</gene>
<dbReference type="Pfam" id="PF14291">
    <property type="entry name" value="DUF4371"/>
    <property type="match status" value="1"/>
</dbReference>
<dbReference type="PANTHER" id="PTHR45749:SF37">
    <property type="entry name" value="OS05G0311600 PROTEIN"/>
    <property type="match status" value="1"/>
</dbReference>
<name>A0ABM4BQ05_HYDVU</name>
<reference evidence="3" key="1">
    <citation type="submission" date="2025-08" db="UniProtKB">
        <authorList>
            <consortium name="RefSeq"/>
        </authorList>
    </citation>
    <scope>IDENTIFICATION</scope>
</reference>
<accession>A0ABM4BQ05</accession>